<dbReference type="Proteomes" id="UP000746690">
    <property type="component" value="Unassembled WGS sequence"/>
</dbReference>
<keyword evidence="4 6" id="KW-1133">Transmembrane helix</keyword>
<keyword evidence="5 6" id="KW-0472">Membrane</keyword>
<feature type="transmembrane region" description="Helical" evidence="6">
    <location>
        <begin position="20"/>
        <end position="41"/>
    </location>
</feature>
<evidence type="ECO:0000313" key="10">
    <source>
        <dbReference type="Proteomes" id="UP000746690"/>
    </source>
</evidence>
<evidence type="ECO:0000256" key="3">
    <source>
        <dbReference type="ARBA" id="ARBA00022692"/>
    </source>
</evidence>
<dbReference type="PANTHER" id="PTHR30572">
    <property type="entry name" value="MEMBRANE COMPONENT OF TRANSPORTER-RELATED"/>
    <property type="match status" value="1"/>
</dbReference>
<sequence>MIRNYFKIAWRNIVKRKVFAAINILGLAIGFGSSILIYLFLNYNLSFDNFHNEIDRIHRITTEEHRGNDVEYSTSVPPAFAKIFKEDYSYAEKVAKIVLQDGFIIDFNASGTEKKLKQDIAFVEEDFFKIFNFPLLNGSNNVSLSAPNTAIVTEEMAVKMYGDTDVVGKTFVLENDKTIKITGVLKSLPKTSFLKSELFVSFQNLTDFFEFAAGENWNGITDNLQCFALLYPKQSIAKIETTLLELPKKHRASSKNRHVYKLQPMSDVHFNPDYGGINPTLLWAFAIIGMFLIVIASINFINISTAQAFYRSKEIGIRKVLGSFKRDLFWQFLSETFIISSFALIVGLLFAYLFLPSFNSLFEIQLTFEGLWSIRFTGFIILILFIVSFLSGSYPGILISKIVPVLALKGKLSHNVRGSTNTRKVLVVIQFTVSIVLIASTIIMSKQIDYSINADLGFDKESIVMVTIPRGIDDEKFYSLKGRLEQISGVEHVSGCLSSPGASENIWTTNIKFHTRSEDEEFNVSSKLGDEDYIKTFNIELVAGRNFIKRDIIDEVLVNEKLSEKLGLSAEDMLNKQIYLNGGNIKANIVGVVKNFHDENFTKAISPVFIAPNTIAYGEIGLKINHNGINNTLSLINEKWSETFKGNIFEYRFLDEHVAEQYEREQRYLNLSKVFSGLAILIGCLGVYGLILFFVNQRIKEIGVRKVLGSSVRSILTLFSYDFIKLILIAGVIATPIAWYITEQWLREYAFRTDIKLWYFIIAIVCIMLITFVTMSYQTIKAAIANPIKSLRTE</sequence>
<proteinExistence type="predicted"/>
<reference evidence="9 10" key="1">
    <citation type="submission" date="2020-04" db="EMBL/GenBank/DDBJ databases">
        <title>A Flavivirga sp. nov.</title>
        <authorList>
            <person name="Sun X."/>
        </authorList>
    </citation>
    <scope>NUCLEOTIDE SEQUENCE [LARGE SCALE GENOMIC DNA]</scope>
    <source>
        <strain evidence="9 10">Y03</strain>
    </source>
</reference>
<feature type="domain" description="ABC3 transporter permease C-terminal" evidence="7">
    <location>
        <begin position="287"/>
        <end position="403"/>
    </location>
</feature>
<evidence type="ECO:0000259" key="7">
    <source>
        <dbReference type="Pfam" id="PF02687"/>
    </source>
</evidence>
<evidence type="ECO:0000256" key="1">
    <source>
        <dbReference type="ARBA" id="ARBA00004651"/>
    </source>
</evidence>
<feature type="domain" description="MacB-like periplasmic core" evidence="8">
    <location>
        <begin position="456"/>
        <end position="598"/>
    </location>
</feature>
<dbReference type="EMBL" id="JABBHF010000009">
    <property type="protein sequence ID" value="NMH88903.1"/>
    <property type="molecule type" value="Genomic_DNA"/>
</dbReference>
<feature type="domain" description="ABC3 transporter permease C-terminal" evidence="7">
    <location>
        <begin position="674"/>
        <end position="787"/>
    </location>
</feature>
<protein>
    <submittedName>
        <fullName evidence="9">FtsX-like permease family protein</fullName>
    </submittedName>
</protein>
<feature type="transmembrane region" description="Helical" evidence="6">
    <location>
        <begin position="715"/>
        <end position="741"/>
    </location>
</feature>
<feature type="transmembrane region" description="Helical" evidence="6">
    <location>
        <begin position="281"/>
        <end position="303"/>
    </location>
</feature>
<dbReference type="Pfam" id="PF12704">
    <property type="entry name" value="MacB_PCD"/>
    <property type="match status" value="2"/>
</dbReference>
<keyword evidence="2" id="KW-1003">Cell membrane</keyword>
<feature type="transmembrane region" description="Helical" evidence="6">
    <location>
        <begin position="374"/>
        <end position="404"/>
    </location>
</feature>
<evidence type="ECO:0000313" key="9">
    <source>
        <dbReference type="EMBL" id="NMH88903.1"/>
    </source>
</evidence>
<keyword evidence="10" id="KW-1185">Reference proteome</keyword>
<comment type="subcellular location">
    <subcellularLocation>
        <location evidence="1">Cell membrane</location>
        <topology evidence="1">Multi-pass membrane protein</topology>
    </subcellularLocation>
</comment>
<dbReference type="InterPro" id="IPR025857">
    <property type="entry name" value="MacB_PCD"/>
</dbReference>
<organism evidence="9 10">
    <name type="scientific">Flavivirga algicola</name>
    <dbReference type="NCBI Taxonomy" id="2729136"/>
    <lineage>
        <taxon>Bacteria</taxon>
        <taxon>Pseudomonadati</taxon>
        <taxon>Bacteroidota</taxon>
        <taxon>Flavobacteriia</taxon>
        <taxon>Flavobacteriales</taxon>
        <taxon>Flavobacteriaceae</taxon>
        <taxon>Flavivirga</taxon>
    </lineage>
</organism>
<evidence type="ECO:0000256" key="6">
    <source>
        <dbReference type="SAM" id="Phobius"/>
    </source>
</evidence>
<evidence type="ECO:0000256" key="2">
    <source>
        <dbReference type="ARBA" id="ARBA00022475"/>
    </source>
</evidence>
<dbReference type="PANTHER" id="PTHR30572:SF18">
    <property type="entry name" value="ABC-TYPE MACROLIDE FAMILY EXPORT SYSTEM PERMEASE COMPONENT 2"/>
    <property type="match status" value="1"/>
</dbReference>
<feature type="transmembrane region" description="Helical" evidence="6">
    <location>
        <begin position="425"/>
        <end position="444"/>
    </location>
</feature>
<accession>A0ABX1S1J8</accession>
<name>A0ABX1S1J8_9FLAO</name>
<keyword evidence="3 6" id="KW-0812">Transmembrane</keyword>
<dbReference type="InterPro" id="IPR003838">
    <property type="entry name" value="ABC3_permease_C"/>
</dbReference>
<feature type="transmembrane region" description="Helical" evidence="6">
    <location>
        <begin position="757"/>
        <end position="777"/>
    </location>
</feature>
<evidence type="ECO:0000259" key="8">
    <source>
        <dbReference type="Pfam" id="PF12704"/>
    </source>
</evidence>
<dbReference type="InterPro" id="IPR050250">
    <property type="entry name" value="Macrolide_Exporter_MacB"/>
</dbReference>
<feature type="domain" description="MacB-like periplasmic core" evidence="8">
    <location>
        <begin position="21"/>
        <end position="239"/>
    </location>
</feature>
<feature type="transmembrane region" description="Helical" evidence="6">
    <location>
        <begin position="674"/>
        <end position="695"/>
    </location>
</feature>
<comment type="caution">
    <text evidence="9">The sequence shown here is derived from an EMBL/GenBank/DDBJ whole genome shotgun (WGS) entry which is preliminary data.</text>
</comment>
<dbReference type="RefSeq" id="WP_169675360.1">
    <property type="nucleotide sequence ID" value="NZ_JABBHF010000009.1"/>
</dbReference>
<dbReference type="Pfam" id="PF02687">
    <property type="entry name" value="FtsX"/>
    <property type="match status" value="2"/>
</dbReference>
<feature type="transmembrane region" description="Helical" evidence="6">
    <location>
        <begin position="328"/>
        <end position="354"/>
    </location>
</feature>
<evidence type="ECO:0000256" key="4">
    <source>
        <dbReference type="ARBA" id="ARBA00022989"/>
    </source>
</evidence>
<evidence type="ECO:0000256" key="5">
    <source>
        <dbReference type="ARBA" id="ARBA00023136"/>
    </source>
</evidence>
<gene>
    <name evidence="9" type="ORF">HHX25_15420</name>
</gene>